<evidence type="ECO:0000313" key="6">
    <source>
        <dbReference type="Proteomes" id="UP000245263"/>
    </source>
</evidence>
<evidence type="ECO:0000256" key="3">
    <source>
        <dbReference type="ARBA" id="ARBA00023134"/>
    </source>
</evidence>
<keyword evidence="4" id="KW-0143">Chaperone</keyword>
<dbReference type="SUPFAM" id="SSF52540">
    <property type="entry name" value="P-loop containing nucleoside triphosphate hydrolases"/>
    <property type="match status" value="1"/>
</dbReference>
<dbReference type="Proteomes" id="UP000245263">
    <property type="component" value="Chromosome 2"/>
</dbReference>
<dbReference type="EMBL" id="AP025029">
    <property type="protein sequence ID" value="BDA80776.1"/>
    <property type="molecule type" value="Genomic_DNA"/>
</dbReference>
<accession>A0ABN6KKS0</accession>
<evidence type="ECO:0000256" key="4">
    <source>
        <dbReference type="ARBA" id="ARBA00023186"/>
    </source>
</evidence>
<evidence type="ECO:0000313" key="5">
    <source>
        <dbReference type="EMBL" id="BDA80776.1"/>
    </source>
</evidence>
<dbReference type="Gene3D" id="3.40.50.300">
    <property type="entry name" value="P-loop containing nucleotide triphosphate hydrolases"/>
    <property type="match status" value="1"/>
</dbReference>
<keyword evidence="2" id="KW-0378">Hydrolase</keyword>
<keyword evidence="1" id="KW-0547">Nucleotide-binding</keyword>
<dbReference type="PANTHER" id="PTHR43087">
    <property type="entry name" value="LYSINE/ARGININE/ORNITHINE TRANSPORT SYSTEM KINASE"/>
    <property type="match status" value="1"/>
</dbReference>
<name>A0ABN6KKS0_9LEPT</name>
<reference evidence="5 6" key="1">
    <citation type="submission" date="2021-08" db="EMBL/GenBank/DDBJ databases">
        <title>Complete genome sequence of Leptospira kobayashii strain E30.</title>
        <authorList>
            <person name="Nakao R."/>
            <person name="Nakamura S."/>
            <person name="Masuzawa T."/>
            <person name="Koizumi N."/>
        </authorList>
    </citation>
    <scope>NUCLEOTIDE SEQUENCE [LARGE SCALE GENOMIC DNA]</scope>
    <source>
        <strain evidence="5 6">E30</strain>
    </source>
</reference>
<gene>
    <name evidence="5" type="ORF">LPTSP3_g37060</name>
</gene>
<proteinExistence type="predicted"/>
<keyword evidence="6" id="KW-1185">Reference proteome</keyword>
<evidence type="ECO:0000256" key="1">
    <source>
        <dbReference type="ARBA" id="ARBA00022741"/>
    </source>
</evidence>
<keyword evidence="5" id="KW-0808">Transferase</keyword>
<protein>
    <submittedName>
        <fullName evidence="5">Protein kinase</fullName>
    </submittedName>
</protein>
<keyword evidence="5" id="KW-0418">Kinase</keyword>
<keyword evidence="3" id="KW-0342">GTP-binding</keyword>
<organism evidence="5 6">
    <name type="scientific">Leptospira kobayashii</name>
    <dbReference type="NCBI Taxonomy" id="1917830"/>
    <lineage>
        <taxon>Bacteria</taxon>
        <taxon>Pseudomonadati</taxon>
        <taxon>Spirochaetota</taxon>
        <taxon>Spirochaetia</taxon>
        <taxon>Leptospirales</taxon>
        <taxon>Leptospiraceae</taxon>
        <taxon>Leptospira</taxon>
    </lineage>
</organism>
<evidence type="ECO:0000256" key="2">
    <source>
        <dbReference type="ARBA" id="ARBA00022801"/>
    </source>
</evidence>
<dbReference type="InterPro" id="IPR052040">
    <property type="entry name" value="GTPase/Isobutyryl-CoA_mutase"/>
</dbReference>
<dbReference type="GO" id="GO:0016301">
    <property type="term" value="F:kinase activity"/>
    <property type="evidence" value="ECO:0007669"/>
    <property type="project" value="UniProtKB-KW"/>
</dbReference>
<dbReference type="PANTHER" id="PTHR43087:SF1">
    <property type="entry name" value="LAO_AO TRANSPORT SYSTEM ATPASE"/>
    <property type="match status" value="1"/>
</dbReference>
<dbReference type="Pfam" id="PF03308">
    <property type="entry name" value="MeaB"/>
    <property type="match status" value="1"/>
</dbReference>
<dbReference type="InterPro" id="IPR027417">
    <property type="entry name" value="P-loop_NTPase"/>
</dbReference>
<sequence>MEKELLELIDSAYLGEKYPIAQIISKIETKENLEFRKQLFSELTKRNQGKEEGLTIGITGTPGAGKSSLLGEICKDFISMAPNKKMAIVAIDPSSNISGGSILGDRTRVVLPRRENRIYFRSQPSQLELGGLNPYTYHVIRFLRNIFDYVFVETVGIGQNEIAVSLISDISFLVMQPLGGDQVQFMKSGIMEVPDAFIINKCDEESLANSSYYMLQTTLEFIKDILPDQNLPPIFKTSVVKRTGVKELLSFILSYTKRKDKNYEMKTQLKKWLTAEFGHWGLRIWNEANKSPNQTVRLGNILEKAQSKILYEEEEDKILQLVQNHIK</sequence>
<dbReference type="RefSeq" id="WP_109022407.1">
    <property type="nucleotide sequence ID" value="NZ_AP025029.1"/>
</dbReference>